<accession>A0AAV4JIE1</accession>
<sequence length="102" mass="11001">MGYCGGIVGSRCGEKCLDSGSGLFCWSNRSAVYTNCNRPQGSGSLDFPSFSQHRAASARFSQISFCLPGVFFIAQPAIVCSRHSQDLSVCGWRMHGVEATRV</sequence>
<organism evidence="1 2">
    <name type="scientific">Elysia marginata</name>
    <dbReference type="NCBI Taxonomy" id="1093978"/>
    <lineage>
        <taxon>Eukaryota</taxon>
        <taxon>Metazoa</taxon>
        <taxon>Spiralia</taxon>
        <taxon>Lophotrochozoa</taxon>
        <taxon>Mollusca</taxon>
        <taxon>Gastropoda</taxon>
        <taxon>Heterobranchia</taxon>
        <taxon>Euthyneura</taxon>
        <taxon>Panpulmonata</taxon>
        <taxon>Sacoglossa</taxon>
        <taxon>Placobranchoidea</taxon>
        <taxon>Plakobranchidae</taxon>
        <taxon>Elysia</taxon>
    </lineage>
</organism>
<dbReference type="EMBL" id="BMAT01006934">
    <property type="protein sequence ID" value="GFS22544.1"/>
    <property type="molecule type" value="Genomic_DNA"/>
</dbReference>
<evidence type="ECO:0000313" key="1">
    <source>
        <dbReference type="EMBL" id="GFS22544.1"/>
    </source>
</evidence>
<evidence type="ECO:0000313" key="2">
    <source>
        <dbReference type="Proteomes" id="UP000762676"/>
    </source>
</evidence>
<reference evidence="1 2" key="1">
    <citation type="journal article" date="2021" name="Elife">
        <title>Chloroplast acquisition without the gene transfer in kleptoplastic sea slugs, Plakobranchus ocellatus.</title>
        <authorList>
            <person name="Maeda T."/>
            <person name="Takahashi S."/>
            <person name="Yoshida T."/>
            <person name="Shimamura S."/>
            <person name="Takaki Y."/>
            <person name="Nagai Y."/>
            <person name="Toyoda A."/>
            <person name="Suzuki Y."/>
            <person name="Arimoto A."/>
            <person name="Ishii H."/>
            <person name="Satoh N."/>
            <person name="Nishiyama T."/>
            <person name="Hasebe M."/>
            <person name="Maruyama T."/>
            <person name="Minagawa J."/>
            <person name="Obokata J."/>
            <person name="Shigenobu S."/>
        </authorList>
    </citation>
    <scope>NUCLEOTIDE SEQUENCE [LARGE SCALE GENOMIC DNA]</scope>
</reference>
<proteinExistence type="predicted"/>
<gene>
    <name evidence="1" type="ORF">ElyMa_003366800</name>
</gene>
<protein>
    <submittedName>
        <fullName evidence="1">Uncharacterized protein</fullName>
    </submittedName>
</protein>
<comment type="caution">
    <text evidence="1">The sequence shown here is derived from an EMBL/GenBank/DDBJ whole genome shotgun (WGS) entry which is preliminary data.</text>
</comment>
<dbReference type="Proteomes" id="UP000762676">
    <property type="component" value="Unassembled WGS sequence"/>
</dbReference>
<name>A0AAV4JIE1_9GAST</name>
<keyword evidence="2" id="KW-1185">Reference proteome</keyword>
<dbReference type="AlphaFoldDB" id="A0AAV4JIE1"/>